<dbReference type="EMBL" id="JADKYY010000007">
    <property type="protein sequence ID" value="MBF5027548.1"/>
    <property type="molecule type" value="Genomic_DNA"/>
</dbReference>
<dbReference type="InterPro" id="IPR011989">
    <property type="entry name" value="ARM-like"/>
</dbReference>
<keyword evidence="1" id="KW-0812">Transmembrane</keyword>
<dbReference type="SUPFAM" id="SSF48371">
    <property type="entry name" value="ARM repeat"/>
    <property type="match status" value="1"/>
</dbReference>
<gene>
    <name evidence="2" type="ORF">IC612_07035</name>
</gene>
<name>A0A931EAT4_9FLAO</name>
<organism evidence="2 3">
    <name type="scientific">Planobacterium oryzisoli</name>
    <dbReference type="NCBI Taxonomy" id="2771435"/>
    <lineage>
        <taxon>Bacteria</taxon>
        <taxon>Pseudomonadati</taxon>
        <taxon>Bacteroidota</taxon>
        <taxon>Flavobacteriia</taxon>
        <taxon>Flavobacteriales</taxon>
        <taxon>Weeksellaceae</taxon>
        <taxon>Chryseobacterium group</taxon>
        <taxon>Chryseobacterium</taxon>
    </lineage>
</organism>
<keyword evidence="1" id="KW-1133">Transmembrane helix</keyword>
<reference evidence="2" key="1">
    <citation type="submission" date="2020-11" db="EMBL/GenBank/DDBJ databases">
        <title>Genome seq and assembly of Planobacterium sp.</title>
        <authorList>
            <person name="Chhetri G."/>
        </authorList>
    </citation>
    <scope>NUCLEOTIDE SEQUENCE</scope>
    <source>
        <strain evidence="2">GCR5</strain>
    </source>
</reference>
<evidence type="ECO:0000313" key="2">
    <source>
        <dbReference type="EMBL" id="MBF5027548.1"/>
    </source>
</evidence>
<feature type="transmembrane region" description="Helical" evidence="1">
    <location>
        <begin position="20"/>
        <end position="45"/>
    </location>
</feature>
<protein>
    <submittedName>
        <fullName evidence="2">HEAT repeat domain-containing protein</fullName>
    </submittedName>
</protein>
<comment type="caution">
    <text evidence="2">The sequence shown here is derived from an EMBL/GenBank/DDBJ whole genome shotgun (WGS) entry which is preliminary data.</text>
</comment>
<proteinExistence type="predicted"/>
<keyword evidence="1" id="KW-0472">Membrane</keyword>
<keyword evidence="3" id="KW-1185">Reference proteome</keyword>
<dbReference type="Proteomes" id="UP000694480">
    <property type="component" value="Unassembled WGS sequence"/>
</dbReference>
<sequence>MNEFYYYLLYFTSEYFSLPLIIRITLFLIVLLLLLYLTFFGRVVYISLFQFLEKKKAQRLELKYASKLQSLLEQSNLESDKIRAEMGWTHKVPAKTDLELLTMLLIRTRNAISGFNVHNYSVIVEILQLRKYWKRIVEKESMFSSSRALKILGDLELESSETLQGLNIKTKDKDLQKYARSVFFDVSSSDLWESFDRELSSDFTSLDEIRLHRALRRKAAMRPLPSLMRWVQRSDNEDFKAFLVKEISFFKQKESMQSLMKLLKETTSIKLKIQIITTLGELGCKEAVPLLSSEFHYNSARTQQAIIAALATIGVEKSLKFLEFEYNHCKNQDLLIDLVRGIYTIDEKQKTGTYEQLKSTSASLFTSSIFSFVERENVVLS</sequence>
<dbReference type="InterPro" id="IPR016024">
    <property type="entry name" value="ARM-type_fold"/>
</dbReference>
<dbReference type="AlphaFoldDB" id="A0A931EAT4"/>
<evidence type="ECO:0000256" key="1">
    <source>
        <dbReference type="SAM" id="Phobius"/>
    </source>
</evidence>
<dbReference type="RefSeq" id="WP_194739472.1">
    <property type="nucleotide sequence ID" value="NZ_JADKYY010000007.1"/>
</dbReference>
<dbReference type="Pfam" id="PF13646">
    <property type="entry name" value="HEAT_2"/>
    <property type="match status" value="1"/>
</dbReference>
<evidence type="ECO:0000313" key="3">
    <source>
        <dbReference type="Proteomes" id="UP000694480"/>
    </source>
</evidence>
<dbReference type="Gene3D" id="1.25.10.10">
    <property type="entry name" value="Leucine-rich Repeat Variant"/>
    <property type="match status" value="1"/>
</dbReference>
<accession>A0A931EAT4</accession>